<feature type="domain" description="Aminotransferase class V" evidence="3">
    <location>
        <begin position="8"/>
        <end position="368"/>
    </location>
</feature>
<evidence type="ECO:0000259" key="3">
    <source>
        <dbReference type="Pfam" id="PF00266"/>
    </source>
</evidence>
<dbReference type="Gene3D" id="3.40.640.10">
    <property type="entry name" value="Type I PLP-dependent aspartate aminotransferase-like (Major domain)"/>
    <property type="match status" value="1"/>
</dbReference>
<proteinExistence type="predicted"/>
<dbReference type="EMBL" id="SODD01000030">
    <property type="protein sequence ID" value="TDW14838.1"/>
    <property type="molecule type" value="Genomic_DNA"/>
</dbReference>
<dbReference type="PANTHER" id="PTHR11601">
    <property type="entry name" value="CYSTEINE DESULFURYLASE FAMILY MEMBER"/>
    <property type="match status" value="1"/>
</dbReference>
<evidence type="ECO:0000256" key="1">
    <source>
        <dbReference type="ARBA" id="ARBA00001933"/>
    </source>
</evidence>
<dbReference type="SUPFAM" id="SSF53383">
    <property type="entry name" value="PLP-dependent transferases"/>
    <property type="match status" value="1"/>
</dbReference>
<organism evidence="4 5">
    <name type="scientific">Breznakia blatticola</name>
    <dbReference type="NCBI Taxonomy" id="1754012"/>
    <lineage>
        <taxon>Bacteria</taxon>
        <taxon>Bacillati</taxon>
        <taxon>Bacillota</taxon>
        <taxon>Erysipelotrichia</taxon>
        <taxon>Erysipelotrichales</taxon>
        <taxon>Erysipelotrichaceae</taxon>
        <taxon>Breznakia</taxon>
    </lineage>
</organism>
<comment type="caution">
    <text evidence="4">The sequence shown here is derived from an EMBL/GenBank/DDBJ whole genome shotgun (WGS) entry which is preliminary data.</text>
</comment>
<keyword evidence="2" id="KW-0663">Pyridoxal phosphate</keyword>
<dbReference type="PIRSF" id="PIRSF005572">
    <property type="entry name" value="NifS"/>
    <property type="match status" value="1"/>
</dbReference>
<keyword evidence="5" id="KW-1185">Reference proteome</keyword>
<dbReference type="AlphaFoldDB" id="A0A4R7ZF53"/>
<protein>
    <submittedName>
        <fullName evidence="4">Cysteine desulfurase</fullName>
    </submittedName>
</protein>
<dbReference type="OrthoDB" id="9808002at2"/>
<dbReference type="InterPro" id="IPR015422">
    <property type="entry name" value="PyrdxlP-dep_Trfase_small"/>
</dbReference>
<dbReference type="Gene3D" id="1.10.260.50">
    <property type="match status" value="1"/>
</dbReference>
<comment type="cofactor">
    <cofactor evidence="1">
        <name>pyridoxal 5'-phosphate</name>
        <dbReference type="ChEBI" id="CHEBI:597326"/>
    </cofactor>
</comment>
<dbReference type="InterPro" id="IPR015421">
    <property type="entry name" value="PyrdxlP-dep_Trfase_major"/>
</dbReference>
<evidence type="ECO:0000313" key="4">
    <source>
        <dbReference type="EMBL" id="TDW14838.1"/>
    </source>
</evidence>
<dbReference type="PANTHER" id="PTHR11601:SF50">
    <property type="entry name" value="CYSTEINE DESULFURASE ISCS 2-RELATED"/>
    <property type="match status" value="1"/>
</dbReference>
<evidence type="ECO:0000256" key="2">
    <source>
        <dbReference type="ARBA" id="ARBA00022898"/>
    </source>
</evidence>
<sequence>MKPSKSSIYLDYASTTPIRKEVLDTYQVCVQNYFYNSESVYTPALQVHDYVEASRKKIAEMLQVHSDEVFFMSGASEANSLAITGYALKNQHKGKHLITTKIEHSSILHAFEQLEALFGFEVTYLDVNKEGLVSLEQVQQAIRKDTILLSIMAINNEVGSIQPIEKIADYIKSQTRICMMSDGVQLIGKHDLSLRNIDLFTFTTHKIYGVKGCGILIKKRNIELVPIVHGGAQEQGLRGGTIDAPSCIVAAKTLRLIQLEQQKSYRHVVQLRDMIFDALAQMEQVHLNSTRACSPYIINFSVHTMNSEILMNALNERGIYISSQSACSTRTKSPSHTLLAMGYDEKHALSAVRISLSHLTTKEEVSILLENLKEILYAYST</sequence>
<name>A0A4R7ZF53_9FIRM</name>
<dbReference type="InterPro" id="IPR000192">
    <property type="entry name" value="Aminotrans_V_dom"/>
</dbReference>
<reference evidence="4 5" key="1">
    <citation type="submission" date="2019-03" db="EMBL/GenBank/DDBJ databases">
        <title>Genomic Encyclopedia of Type Strains, Phase IV (KMG-IV): sequencing the most valuable type-strain genomes for metagenomic binning, comparative biology and taxonomic classification.</title>
        <authorList>
            <person name="Goeker M."/>
        </authorList>
    </citation>
    <scope>NUCLEOTIDE SEQUENCE [LARGE SCALE GENOMIC DNA]</scope>
    <source>
        <strain evidence="4 5">DSM 28867</strain>
    </source>
</reference>
<dbReference type="Proteomes" id="UP000294743">
    <property type="component" value="Unassembled WGS sequence"/>
</dbReference>
<dbReference type="InterPro" id="IPR016454">
    <property type="entry name" value="Cysteine_dSase"/>
</dbReference>
<evidence type="ECO:0000313" key="5">
    <source>
        <dbReference type="Proteomes" id="UP000294743"/>
    </source>
</evidence>
<accession>A0A4R7ZF53</accession>
<dbReference type="GO" id="GO:0003824">
    <property type="term" value="F:catalytic activity"/>
    <property type="evidence" value="ECO:0007669"/>
    <property type="project" value="UniProtKB-ARBA"/>
</dbReference>
<dbReference type="Gene3D" id="3.90.1150.10">
    <property type="entry name" value="Aspartate Aminotransferase, domain 1"/>
    <property type="match status" value="1"/>
</dbReference>
<dbReference type="RefSeq" id="WP_134170335.1">
    <property type="nucleotide sequence ID" value="NZ_SODD01000030.1"/>
</dbReference>
<dbReference type="InterPro" id="IPR015424">
    <property type="entry name" value="PyrdxlP-dep_Trfase"/>
</dbReference>
<dbReference type="Pfam" id="PF00266">
    <property type="entry name" value="Aminotran_5"/>
    <property type="match status" value="1"/>
</dbReference>
<gene>
    <name evidence="4" type="ORF">EDD63_13031</name>
</gene>